<gene>
    <name evidence="2" type="ORF">GPUH_LOCUS7058</name>
</gene>
<dbReference type="AlphaFoldDB" id="A0A183DEB9"/>
<keyword evidence="3" id="KW-1185">Reference proteome</keyword>
<dbReference type="OrthoDB" id="5917859at2759"/>
<dbReference type="SUPFAM" id="SSF90257">
    <property type="entry name" value="Myosin rod fragments"/>
    <property type="match status" value="1"/>
</dbReference>
<dbReference type="EMBL" id="UYRT01017611">
    <property type="protein sequence ID" value="VDK57058.1"/>
    <property type="molecule type" value="Genomic_DNA"/>
</dbReference>
<dbReference type="Proteomes" id="UP000271098">
    <property type="component" value="Unassembled WGS sequence"/>
</dbReference>
<evidence type="ECO:0000313" key="2">
    <source>
        <dbReference type="EMBL" id="VDK57058.1"/>
    </source>
</evidence>
<feature type="coiled-coil region" evidence="1">
    <location>
        <begin position="25"/>
        <end position="101"/>
    </location>
</feature>
<protein>
    <submittedName>
        <fullName evidence="4">HOOK domain-containing protein</fullName>
    </submittedName>
</protein>
<reference evidence="2 3" key="2">
    <citation type="submission" date="2018-11" db="EMBL/GenBank/DDBJ databases">
        <authorList>
            <consortium name="Pathogen Informatics"/>
        </authorList>
    </citation>
    <scope>NUCLEOTIDE SEQUENCE [LARGE SCALE GENOMIC DNA]</scope>
</reference>
<proteinExistence type="predicted"/>
<reference evidence="4" key="1">
    <citation type="submission" date="2016-06" db="UniProtKB">
        <authorList>
            <consortium name="WormBaseParasite"/>
        </authorList>
    </citation>
    <scope>IDENTIFICATION</scope>
</reference>
<organism evidence="4">
    <name type="scientific">Gongylonema pulchrum</name>
    <dbReference type="NCBI Taxonomy" id="637853"/>
    <lineage>
        <taxon>Eukaryota</taxon>
        <taxon>Metazoa</taxon>
        <taxon>Ecdysozoa</taxon>
        <taxon>Nematoda</taxon>
        <taxon>Chromadorea</taxon>
        <taxon>Rhabditida</taxon>
        <taxon>Spirurina</taxon>
        <taxon>Spiruromorpha</taxon>
        <taxon>Spiruroidea</taxon>
        <taxon>Gongylonematidae</taxon>
        <taxon>Gongylonema</taxon>
    </lineage>
</organism>
<evidence type="ECO:0000313" key="3">
    <source>
        <dbReference type="Proteomes" id="UP000271098"/>
    </source>
</evidence>
<accession>A0A183DEB9</accession>
<evidence type="ECO:0000256" key="1">
    <source>
        <dbReference type="SAM" id="Coils"/>
    </source>
</evidence>
<dbReference type="WBParaSite" id="GPUH_0000706901-mRNA-1">
    <property type="protein sequence ID" value="GPUH_0000706901-mRNA-1"/>
    <property type="gene ID" value="GPUH_0000706901"/>
</dbReference>
<name>A0A183DEB9_9BILA</name>
<evidence type="ECO:0000313" key="4">
    <source>
        <dbReference type="WBParaSite" id="GPUH_0000706901-mRNA-1"/>
    </source>
</evidence>
<sequence>MFQEVSTYTEPAPSEEDEIPVGETVDALRAQLEDVQRKLNAKTDSLNILEKAKNDNDWSLGEHKQWLADANERANQLNALCQEKEHAIQDLENRLREAEANTQEVIK</sequence>
<keyword evidence="1" id="KW-0175">Coiled coil</keyword>
<dbReference type="Gene3D" id="1.20.5.340">
    <property type="match status" value="1"/>
</dbReference>